<reference evidence="1" key="2">
    <citation type="submission" date="2025-09" db="UniProtKB">
        <authorList>
            <consortium name="EnsemblPlants"/>
        </authorList>
    </citation>
    <scope>IDENTIFICATION</scope>
</reference>
<evidence type="ECO:0000313" key="1">
    <source>
        <dbReference type="EnsemblPlants" id="AVESA.00010b.r2.4DG0717480.1.CDS"/>
    </source>
</evidence>
<dbReference type="EnsemblPlants" id="AVESA.00010b.r2.4DG0717480.1">
    <property type="protein sequence ID" value="AVESA.00010b.r2.4DG0717480.1.CDS"/>
    <property type="gene ID" value="AVESA.00010b.r2.4DG0717480"/>
</dbReference>
<sequence length="147" mass="14150">MEGAKAVSLGLRIVAVALSVAAAVVMGTASEMIVDSGMVRVVSYKDYSALVYLVVGSVISAVCAALALYLFVQGGSSGAGSLAVPLLDAAVQAILFSASGAALATRGCFVGGADALRGRTGTAAALGVCAAAAVSVAALTRDPPSGG</sequence>
<organism evidence="1 2">
    <name type="scientific">Avena sativa</name>
    <name type="common">Oat</name>
    <dbReference type="NCBI Taxonomy" id="4498"/>
    <lineage>
        <taxon>Eukaryota</taxon>
        <taxon>Viridiplantae</taxon>
        <taxon>Streptophyta</taxon>
        <taxon>Embryophyta</taxon>
        <taxon>Tracheophyta</taxon>
        <taxon>Spermatophyta</taxon>
        <taxon>Magnoliopsida</taxon>
        <taxon>Liliopsida</taxon>
        <taxon>Poales</taxon>
        <taxon>Poaceae</taxon>
        <taxon>BOP clade</taxon>
        <taxon>Pooideae</taxon>
        <taxon>Poodae</taxon>
        <taxon>Poeae</taxon>
        <taxon>Poeae Chloroplast Group 1 (Aveneae type)</taxon>
        <taxon>Aveninae</taxon>
        <taxon>Avena</taxon>
    </lineage>
</organism>
<reference evidence="1" key="1">
    <citation type="submission" date="2021-05" db="EMBL/GenBank/DDBJ databases">
        <authorList>
            <person name="Scholz U."/>
            <person name="Mascher M."/>
            <person name="Fiebig A."/>
        </authorList>
    </citation>
    <scope>NUCLEOTIDE SEQUENCE [LARGE SCALE GENOMIC DNA]</scope>
</reference>
<accession>A0ACD5X1I2</accession>
<keyword evidence="2" id="KW-1185">Reference proteome</keyword>
<name>A0ACD5X1I2_AVESA</name>
<proteinExistence type="predicted"/>
<evidence type="ECO:0000313" key="2">
    <source>
        <dbReference type="Proteomes" id="UP001732700"/>
    </source>
</evidence>
<protein>
    <submittedName>
        <fullName evidence="1">Uncharacterized protein</fullName>
    </submittedName>
</protein>
<dbReference type="Proteomes" id="UP001732700">
    <property type="component" value="Chromosome 4D"/>
</dbReference>